<dbReference type="OrthoDB" id="9813502at2"/>
<evidence type="ECO:0000313" key="2">
    <source>
        <dbReference type="EMBL" id="TFH82453.1"/>
    </source>
</evidence>
<dbReference type="InterPro" id="IPR006528">
    <property type="entry name" value="Phage_head_morphogenesis_dom"/>
</dbReference>
<dbReference type="EMBL" id="SGVY01000013">
    <property type="protein sequence ID" value="TFH82453.1"/>
    <property type="molecule type" value="Genomic_DNA"/>
</dbReference>
<protein>
    <recommendedName>
        <fullName evidence="1">Phage head morphogenesis domain-containing protein</fullName>
    </recommendedName>
</protein>
<dbReference type="Proteomes" id="UP000297872">
    <property type="component" value="Unassembled WGS sequence"/>
</dbReference>
<accession>A0A4Y8VQ55</accession>
<evidence type="ECO:0000259" key="1">
    <source>
        <dbReference type="Pfam" id="PF04233"/>
    </source>
</evidence>
<dbReference type="Pfam" id="PF04233">
    <property type="entry name" value="Phage_Mu_F"/>
    <property type="match status" value="1"/>
</dbReference>
<proteinExistence type="predicted"/>
<name>A0A4Y8VQ55_9BACT</name>
<dbReference type="GeneID" id="302994959"/>
<dbReference type="NCBIfam" id="TIGR01641">
    <property type="entry name" value="phageSPP1_gp7"/>
    <property type="match status" value="1"/>
</dbReference>
<dbReference type="AlphaFoldDB" id="A0A4Y8VQ55"/>
<sequence>MLQLYYEGDTLQLAKGEDDDVPTFDPAVFDDAAQMVYDAGGFDASQLTDPRARKVIDATTQIINRAVETSIPHDVPETLRYALENNGFIFSGFKTFHALREVGLSMLDDKGNVKPFDDFRKDVQQINQNYNVNWLNAEYKHALGSSLMAVKWADLSKDTDRYFLQYRTAQDSRVRPDHAALDGITLPADDPFWSKYYPPNGWGCRCQAVQVRRSKYQPSDPKEAMKLGDEATDTLKQRMFRYNAGTEMQLFPPKHPYYKAPAAAKKVIKQLTAEQKKNKRVAELRAQLPDNLTDAEKDAKALNNYEIAEKLGVKVGKPMSVEQADKQHANPHHVEKFILDPKGAYVDKKGNRYRLNTKYNKAKDRPYEINCQTCAPAYMLRLMGINVTAKGNTTGSKLEYLSRGYNCWEVWKNPDGTPAKYTKVNDWLAAKNGKQMTEKRWLQFFDETCKEEGVYGLSIGWGARSGHMTILQRFKDGTLKYIEPQHDNSEGSGREWDNIKNLAKQGGKIQHDCRGIMRIDNKLFNTDFVEIFDV</sequence>
<gene>
    <name evidence="2" type="ORF">EXN75_06590</name>
</gene>
<reference evidence="2 3" key="1">
    <citation type="submission" date="2019-02" db="EMBL/GenBank/DDBJ databases">
        <title>Draft Genome Sequence of the Prevotella sp. BCRC 81118, Isolated from Human Feces.</title>
        <authorList>
            <person name="Huang C.-H."/>
        </authorList>
    </citation>
    <scope>NUCLEOTIDE SEQUENCE [LARGE SCALE GENOMIC DNA]</scope>
    <source>
        <strain evidence="2 3">BCRC 81118</strain>
    </source>
</reference>
<dbReference type="RefSeq" id="WP_134843219.1">
    <property type="nucleotide sequence ID" value="NZ_SGVY01000013.1"/>
</dbReference>
<comment type="caution">
    <text evidence="2">The sequence shown here is derived from an EMBL/GenBank/DDBJ whole genome shotgun (WGS) entry which is preliminary data.</text>
</comment>
<keyword evidence="3" id="KW-1185">Reference proteome</keyword>
<evidence type="ECO:0000313" key="3">
    <source>
        <dbReference type="Proteomes" id="UP000297872"/>
    </source>
</evidence>
<organism evidence="2 3">
    <name type="scientific">Segatella hominis</name>
    <dbReference type="NCBI Taxonomy" id="2518605"/>
    <lineage>
        <taxon>Bacteria</taxon>
        <taxon>Pseudomonadati</taxon>
        <taxon>Bacteroidota</taxon>
        <taxon>Bacteroidia</taxon>
        <taxon>Bacteroidales</taxon>
        <taxon>Prevotellaceae</taxon>
        <taxon>Segatella</taxon>
    </lineage>
</organism>
<feature type="domain" description="Phage head morphogenesis" evidence="1">
    <location>
        <begin position="142"/>
        <end position="208"/>
    </location>
</feature>